<dbReference type="InterPro" id="IPR016024">
    <property type="entry name" value="ARM-type_fold"/>
</dbReference>
<reference evidence="5" key="1">
    <citation type="submission" date="2022-11" db="UniProtKB">
        <authorList>
            <consortium name="WormBaseParasite"/>
        </authorList>
    </citation>
    <scope>IDENTIFICATION</scope>
</reference>
<protein>
    <submittedName>
        <fullName evidence="5">DOCKER domain-containing protein</fullName>
    </submittedName>
</protein>
<sequence>MYLRQRLESIVRPEGEQIGTELVKFMGHFLDALFDIWAANNEFDTLVFDALVVVLRLVDEPRYQNFKPVLDAYVRNEFHSAVAYEKLIPTLKDYIVRADSNHEKTLNALKALGYLMEFIVRSKENHARLPLARDGTQPNFTEMLRELLDALVQLMQSKSARMTCQNTALKHLPQTVPHLMLVFDRTELTHFLMEVIENLGPNIVARQRLSFLRDLIKTELFVDDDCRRMLLPKIIGHVVEHIEKDSSRDEALQLCADILSDILECLFGRETPIGNEDDLRLLTSLCLRPLLQTVISQVAERTYLAAYVALTVALLNEISTSNYAQYVHDRPTSLDKMDFLTEVLQVFRDLVTKPAFHSDWFHMICLQNKALLKMLRFVMSTMKDQFLGVAFDKELWGEYFHTSVAFITQRDLRFETFAERKNLNFFAHYKDLRRDCANDLRSMWFSLNMDEKVHFIPALVGPFLEVSLIEDPTLRDTTIPIFFDMMTCEFYSKTLTGDIIHNFSTFEDELIVQLDTLVDNNRGGPTYKDQFHKIMMERCNLDREMAPTGQTLIQTIDRLLTRLFEYRSVKGRSDCQENVMSRTVELLKFYKEIDQRDLYIRYVYKLYHLHKQSDNLIEAAYTLKKHADCLNWTEQPLTDWLIRNQHNRQCATHRQLKEQLFTEIATLFDDGRLWEKAIETFKELIPVYESSLFDYEKLYKLLDRLAALYRKIVNQERAESEYFLVGFYGDGHPAFLRNTEAVFRGQSYEKLNDFQQRMLSTFTGSTLMTTMDTPGEDIRSSSGRYLQIISVKPIQSKESMALFADKQKVERLIKWYYKHNEVQKFEYSRPIRRKSKFSELEENELTMMWVEKTVVVAGDKLPDILRWSKVTSRESIDVSPLDQAVITMQRSNEDLFECAEDIRTVSKKSVVVLSGKLTGVIQAFVSGGIKNYNVFFTNECKKILTDREGQQADRLKELIAFQIPILEYCLYVHASRHNEVDAKFHESLIDSFKSYRSTVEGKFGKRPSRLPQGASIQLAQPPPTARFRAMQTPTRTFSHTDDTHSLTLSPADAKRISNGHNGSFGEPPTSSASRFVAAAGLRSPLSMMSAGASAIG</sequence>
<dbReference type="InterPro" id="IPR046769">
    <property type="entry name" value="DOCKER_Lobe_A"/>
</dbReference>
<dbReference type="InterPro" id="IPR046773">
    <property type="entry name" value="DOCKER_Lobe_C"/>
</dbReference>
<evidence type="ECO:0000259" key="3">
    <source>
        <dbReference type="PROSITE" id="PS51651"/>
    </source>
</evidence>
<dbReference type="InterPro" id="IPR043162">
    <property type="entry name" value="DOCK_C_lobe_C"/>
</dbReference>
<dbReference type="GO" id="GO:0031267">
    <property type="term" value="F:small GTPase binding"/>
    <property type="evidence" value="ECO:0007669"/>
    <property type="project" value="TreeGrafter"/>
</dbReference>
<proteinExistence type="inferred from homology"/>
<dbReference type="Gene3D" id="1.25.40.410">
    <property type="match status" value="1"/>
</dbReference>
<dbReference type="Gene3D" id="1.25.10.10">
    <property type="entry name" value="Leucine-rich Repeat Variant"/>
    <property type="match status" value="1"/>
</dbReference>
<comment type="similarity">
    <text evidence="2">Belongs to the DOCK family.</text>
</comment>
<dbReference type="WBParaSite" id="PSAMB.scaffold5348size11951.g26412.t1">
    <property type="protein sequence ID" value="PSAMB.scaffold5348size11951.g26412.t1"/>
    <property type="gene ID" value="PSAMB.scaffold5348size11951.g26412"/>
</dbReference>
<dbReference type="AlphaFoldDB" id="A0A914WUX1"/>
<dbReference type="InterPro" id="IPR027357">
    <property type="entry name" value="DOCKER_dom"/>
</dbReference>
<dbReference type="GO" id="GO:0007520">
    <property type="term" value="P:myoblast fusion"/>
    <property type="evidence" value="ECO:0007669"/>
    <property type="project" value="TreeGrafter"/>
</dbReference>
<feature type="domain" description="DOCKER" evidence="3">
    <location>
        <begin position="590"/>
        <end position="1008"/>
    </location>
</feature>
<dbReference type="Pfam" id="PF20421">
    <property type="entry name" value="DHR-2_Lobe_C"/>
    <property type="match status" value="1"/>
</dbReference>
<dbReference type="PANTHER" id="PTHR45653:SF10">
    <property type="entry name" value="MYOBLAST CITY, ISOFORM B"/>
    <property type="match status" value="1"/>
</dbReference>
<dbReference type="GO" id="GO:0005886">
    <property type="term" value="C:plasma membrane"/>
    <property type="evidence" value="ECO:0007669"/>
    <property type="project" value="TreeGrafter"/>
</dbReference>
<evidence type="ECO:0000256" key="1">
    <source>
        <dbReference type="ARBA" id="ARBA00022658"/>
    </source>
</evidence>
<name>A0A914WUX1_9BILA</name>
<dbReference type="GO" id="GO:0007264">
    <property type="term" value="P:small GTPase-mediated signal transduction"/>
    <property type="evidence" value="ECO:0007669"/>
    <property type="project" value="InterPro"/>
</dbReference>
<keyword evidence="1" id="KW-0344">Guanine-nucleotide releasing factor</keyword>
<dbReference type="InterPro" id="IPR043161">
    <property type="entry name" value="DOCK_C_lobe_A"/>
</dbReference>
<dbReference type="InterPro" id="IPR056372">
    <property type="entry name" value="TPR_DOCK"/>
</dbReference>
<evidence type="ECO:0000313" key="5">
    <source>
        <dbReference type="WBParaSite" id="PSAMB.scaffold5348size11951.g26412.t1"/>
    </source>
</evidence>
<dbReference type="PROSITE" id="PS51651">
    <property type="entry name" value="DOCKER"/>
    <property type="match status" value="1"/>
</dbReference>
<dbReference type="InterPro" id="IPR046770">
    <property type="entry name" value="DOCKER_Lobe_B"/>
</dbReference>
<organism evidence="4 5">
    <name type="scientific">Plectus sambesii</name>
    <dbReference type="NCBI Taxonomy" id="2011161"/>
    <lineage>
        <taxon>Eukaryota</taxon>
        <taxon>Metazoa</taxon>
        <taxon>Ecdysozoa</taxon>
        <taxon>Nematoda</taxon>
        <taxon>Chromadorea</taxon>
        <taxon>Plectida</taxon>
        <taxon>Plectina</taxon>
        <taxon>Plectoidea</taxon>
        <taxon>Plectidae</taxon>
        <taxon>Plectus</taxon>
    </lineage>
</organism>
<dbReference type="GO" id="GO:0005737">
    <property type="term" value="C:cytoplasm"/>
    <property type="evidence" value="ECO:0007669"/>
    <property type="project" value="TreeGrafter"/>
</dbReference>
<dbReference type="Pfam" id="PF20422">
    <property type="entry name" value="DHR-2_Lobe_B"/>
    <property type="match status" value="1"/>
</dbReference>
<dbReference type="Pfam" id="PF06920">
    <property type="entry name" value="DHR-2_Lobe_A"/>
    <property type="match status" value="1"/>
</dbReference>
<dbReference type="PANTHER" id="PTHR45653">
    <property type="entry name" value="DEDICATOR OF CYTOKINESIS"/>
    <property type="match status" value="1"/>
</dbReference>
<dbReference type="InterPro" id="IPR011989">
    <property type="entry name" value="ARM-like"/>
</dbReference>
<keyword evidence="4" id="KW-1185">Reference proteome</keyword>
<dbReference type="GO" id="GO:0016477">
    <property type="term" value="P:cell migration"/>
    <property type="evidence" value="ECO:0007669"/>
    <property type="project" value="TreeGrafter"/>
</dbReference>
<dbReference type="Proteomes" id="UP000887566">
    <property type="component" value="Unplaced"/>
</dbReference>
<dbReference type="Gene3D" id="1.20.58.740">
    <property type="match status" value="1"/>
</dbReference>
<dbReference type="InterPro" id="IPR026791">
    <property type="entry name" value="DOCK"/>
</dbReference>
<dbReference type="GO" id="GO:0005085">
    <property type="term" value="F:guanyl-nucleotide exchange factor activity"/>
    <property type="evidence" value="ECO:0007669"/>
    <property type="project" value="UniProtKB-KW"/>
</dbReference>
<evidence type="ECO:0000313" key="4">
    <source>
        <dbReference type="Proteomes" id="UP000887566"/>
    </source>
</evidence>
<accession>A0A914WUX1</accession>
<evidence type="ECO:0000256" key="2">
    <source>
        <dbReference type="PROSITE-ProRule" id="PRU00984"/>
    </source>
</evidence>
<dbReference type="SUPFAM" id="SSF48371">
    <property type="entry name" value="ARM repeat"/>
    <property type="match status" value="1"/>
</dbReference>
<dbReference type="Pfam" id="PF23554">
    <property type="entry name" value="TPR_DOCK"/>
    <property type="match status" value="1"/>
</dbReference>